<sequence length="568" mass="63780">MDLQVVFISYAWGGESESVANEIDQAVTSAGINLVRDKRDLGFKGLIKEFMEQIGQGHAIILVISDKYLKSANCMFELLEVQKSGAFYERVFPLVLPDAAIYKSTGIISYLKYWEDQIEELNLAIKGLDSFADTQGIRDDIDLFTDIRGAIANLAATFRNMNTLTVEEMRTKSFAPLLELLGKKVGTKPKSKYGKVLYHIPEMMQIQEWTRCIVRLAWDELLLIENLKIPEEEQVIDDIRLGEVMQVSLEEGRDGDTFEIKGLSSTEQVILVDDYTEWLFDVKALREGTFTLVLRVTLLQIIEGFGERKKDIVLERNVTTKAFAPEALPVFEASEVNFIPNNPVVSFLPSMQNASMASPPIPLPYPSTAATLKSNFTFRKLMPYAASLLLLCVAGTVMWPEIKNTFEEDVTTSTVINDSDGIQQTPTSTSSEPIQEPQSSTIPPVFSPSQTAQSVDKSMYEFPISDNVEIQLPVSRLVLIGIKMGLPTDGIALEENDFLFLVDYFASDTIELKESVITLYSLEDTVKLSDFRTKEVNVKQIQDSVKVGVIQRNWKMKPSTLRPNRINN</sequence>
<proteinExistence type="predicted"/>
<keyword evidence="4" id="KW-1185">Reference proteome</keyword>
<organism evidence="3 4">
    <name type="scientific">Algoriphagus antarcticus</name>
    <dbReference type="NCBI Taxonomy" id="238540"/>
    <lineage>
        <taxon>Bacteria</taxon>
        <taxon>Pseudomonadati</taxon>
        <taxon>Bacteroidota</taxon>
        <taxon>Cytophagia</taxon>
        <taxon>Cytophagales</taxon>
        <taxon>Cyclobacteriaceae</taxon>
        <taxon>Algoriphagus</taxon>
    </lineage>
</organism>
<name>A0A3E0D915_9BACT</name>
<feature type="region of interest" description="Disordered" evidence="1">
    <location>
        <begin position="413"/>
        <end position="448"/>
    </location>
</feature>
<accession>A0A3E0D915</accession>
<evidence type="ECO:0000313" key="4">
    <source>
        <dbReference type="Proteomes" id="UP000256405"/>
    </source>
</evidence>
<dbReference type="PROSITE" id="PS50104">
    <property type="entry name" value="TIR"/>
    <property type="match status" value="1"/>
</dbReference>
<evidence type="ECO:0000313" key="3">
    <source>
        <dbReference type="EMBL" id="REG78421.1"/>
    </source>
</evidence>
<dbReference type="Proteomes" id="UP000256405">
    <property type="component" value="Unassembled WGS sequence"/>
</dbReference>
<dbReference type="RefSeq" id="WP_205635897.1">
    <property type="nucleotide sequence ID" value="NZ_MSSW01000073.1"/>
</dbReference>
<evidence type="ECO:0000256" key="1">
    <source>
        <dbReference type="SAM" id="MobiDB-lite"/>
    </source>
</evidence>
<dbReference type="GO" id="GO:0007165">
    <property type="term" value="P:signal transduction"/>
    <property type="evidence" value="ECO:0007669"/>
    <property type="project" value="InterPro"/>
</dbReference>
<feature type="domain" description="TIR" evidence="2">
    <location>
        <begin position="2"/>
        <end position="132"/>
    </location>
</feature>
<evidence type="ECO:0000259" key="2">
    <source>
        <dbReference type="PROSITE" id="PS50104"/>
    </source>
</evidence>
<reference evidence="3 4" key="1">
    <citation type="submission" date="2018-08" db="EMBL/GenBank/DDBJ databases">
        <title>Genomic Encyclopedia of Archaeal and Bacterial Type Strains, Phase II (KMG-II): from individual species to whole genera.</title>
        <authorList>
            <person name="Goeker M."/>
        </authorList>
    </citation>
    <scope>NUCLEOTIDE SEQUENCE [LARGE SCALE GENOMIC DNA]</scope>
    <source>
        <strain evidence="3 4">DSM 15986</strain>
    </source>
</reference>
<gene>
    <name evidence="3" type="ORF">C8N25_13424</name>
</gene>
<dbReference type="InterPro" id="IPR035897">
    <property type="entry name" value="Toll_tir_struct_dom_sf"/>
</dbReference>
<dbReference type="AlphaFoldDB" id="A0A3E0D915"/>
<protein>
    <submittedName>
        <fullName evidence="3">TIR domain-containing protein</fullName>
    </submittedName>
</protein>
<dbReference type="Gene3D" id="3.40.50.10140">
    <property type="entry name" value="Toll/interleukin-1 receptor homology (TIR) domain"/>
    <property type="match status" value="1"/>
</dbReference>
<dbReference type="EMBL" id="QUNF01000034">
    <property type="protein sequence ID" value="REG78421.1"/>
    <property type="molecule type" value="Genomic_DNA"/>
</dbReference>
<dbReference type="Pfam" id="PF13676">
    <property type="entry name" value="TIR_2"/>
    <property type="match status" value="1"/>
</dbReference>
<dbReference type="SUPFAM" id="SSF52200">
    <property type="entry name" value="Toll/Interleukin receptor TIR domain"/>
    <property type="match status" value="1"/>
</dbReference>
<comment type="caution">
    <text evidence="3">The sequence shown here is derived from an EMBL/GenBank/DDBJ whole genome shotgun (WGS) entry which is preliminary data.</text>
</comment>
<dbReference type="InterPro" id="IPR000157">
    <property type="entry name" value="TIR_dom"/>
</dbReference>